<protein>
    <submittedName>
        <fullName evidence="3">Uncharacterized protein</fullName>
    </submittedName>
</protein>
<organism evidence="3 4">
    <name type="scientific">Verruconis gallopava</name>
    <dbReference type="NCBI Taxonomy" id="253628"/>
    <lineage>
        <taxon>Eukaryota</taxon>
        <taxon>Fungi</taxon>
        <taxon>Dikarya</taxon>
        <taxon>Ascomycota</taxon>
        <taxon>Pezizomycotina</taxon>
        <taxon>Dothideomycetes</taxon>
        <taxon>Pleosporomycetidae</taxon>
        <taxon>Venturiales</taxon>
        <taxon>Sympoventuriaceae</taxon>
        <taxon>Verruconis</taxon>
    </lineage>
</organism>
<dbReference type="STRING" id="253628.A0A0D1Z611"/>
<dbReference type="HOGENOM" id="CLU_049915_0_0_1"/>
<dbReference type="PANTHER" id="PTHR38420">
    <property type="entry name" value="AP-4-A PHOSPHORYLASE II"/>
    <property type="match status" value="1"/>
</dbReference>
<dbReference type="InterPro" id="IPR043171">
    <property type="entry name" value="Ap4A_phos1/2-like"/>
</dbReference>
<dbReference type="PANTHER" id="PTHR38420:SF1">
    <property type="entry name" value="PUTATIVE (AFU_ORTHOLOGUE AFUA_5G14690)-RELATED"/>
    <property type="match status" value="1"/>
</dbReference>
<keyword evidence="4" id="KW-1185">Reference proteome</keyword>
<proteinExistence type="predicted"/>
<dbReference type="Gene3D" id="3.30.428.70">
    <property type="match status" value="1"/>
</dbReference>
<feature type="domain" description="ATP adenylyltransferase C-terminal" evidence="1">
    <location>
        <begin position="185"/>
        <end position="282"/>
    </location>
</feature>
<dbReference type="Proteomes" id="UP000053259">
    <property type="component" value="Unassembled WGS sequence"/>
</dbReference>
<dbReference type="GO" id="GO:0003877">
    <property type="term" value="F:ATP:ADP adenylyltransferase activity"/>
    <property type="evidence" value="ECO:0007669"/>
    <property type="project" value="InterPro"/>
</dbReference>
<reference evidence="3 4" key="1">
    <citation type="submission" date="2015-01" db="EMBL/GenBank/DDBJ databases">
        <title>The Genome Sequence of Ochroconis gallopava CBS43764.</title>
        <authorList>
            <consortium name="The Broad Institute Genomics Platform"/>
            <person name="Cuomo C."/>
            <person name="de Hoog S."/>
            <person name="Gorbushina A."/>
            <person name="Stielow B."/>
            <person name="Teixiera M."/>
            <person name="Abouelleil A."/>
            <person name="Chapman S.B."/>
            <person name="Priest M."/>
            <person name="Young S.K."/>
            <person name="Wortman J."/>
            <person name="Nusbaum C."/>
            <person name="Birren B."/>
        </authorList>
    </citation>
    <scope>NUCLEOTIDE SEQUENCE [LARGE SCALE GENOMIC DNA]</scope>
    <source>
        <strain evidence="3 4">CBS 43764</strain>
    </source>
</reference>
<sequence length="288" mass="32628">MSPMLDTCLEQFDNLRRRGLLLYGDTDAELVHGAFPLQFRIVPAIRKKPQLNHQPDETPATPDPFGNPDPSFVVTQVNGYTVQLNKFCVMRPQLLLHPQTFSSQTTRLSIDDFVASREIMLKLDPIDAIAFYNCCPEAGSSQPYKHVQIMLKPARYEFIMWPDRVAADSIERLNYCPPVELSVPYLVRFGSIKDMGAQGIFEMYQHLLSILEGILGREIRAHNIVFTADWMCVIPRRQSGADGRPGANSMGMMGVIWVADDAERRSWEDLGLSKYLSELGFPSDWCPN</sequence>
<dbReference type="InterPro" id="IPR045759">
    <property type="entry name" value="Ap4A_phos1/2_N"/>
</dbReference>
<dbReference type="SUPFAM" id="SSF54197">
    <property type="entry name" value="HIT-like"/>
    <property type="match status" value="1"/>
</dbReference>
<dbReference type="EMBL" id="KN847531">
    <property type="protein sequence ID" value="KIW08397.1"/>
    <property type="molecule type" value="Genomic_DNA"/>
</dbReference>
<dbReference type="InterPro" id="IPR009163">
    <property type="entry name" value="Ap4A_phos1/2"/>
</dbReference>
<dbReference type="OrthoDB" id="10267950at2759"/>
<name>A0A0D1Z611_9PEZI</name>
<dbReference type="Pfam" id="PF19327">
    <property type="entry name" value="Ap4A_phos_N"/>
    <property type="match status" value="1"/>
</dbReference>
<feature type="domain" description="Ap4A phosphorylase 1/2 N-terminal" evidence="2">
    <location>
        <begin position="25"/>
        <end position="154"/>
    </location>
</feature>
<evidence type="ECO:0000313" key="3">
    <source>
        <dbReference type="EMBL" id="KIW08397.1"/>
    </source>
</evidence>
<evidence type="ECO:0000313" key="4">
    <source>
        <dbReference type="Proteomes" id="UP000053259"/>
    </source>
</evidence>
<evidence type="ECO:0000259" key="1">
    <source>
        <dbReference type="Pfam" id="PF09830"/>
    </source>
</evidence>
<dbReference type="RefSeq" id="XP_016218266.1">
    <property type="nucleotide sequence ID" value="XM_016354171.1"/>
</dbReference>
<dbReference type="InterPro" id="IPR019200">
    <property type="entry name" value="ATP_adenylylTrfase_C"/>
</dbReference>
<dbReference type="GeneID" id="27309282"/>
<dbReference type="Pfam" id="PF09830">
    <property type="entry name" value="ATP_transf"/>
    <property type="match status" value="1"/>
</dbReference>
<evidence type="ECO:0000259" key="2">
    <source>
        <dbReference type="Pfam" id="PF19327"/>
    </source>
</evidence>
<accession>A0A0D1Z611</accession>
<dbReference type="GO" id="GO:0005524">
    <property type="term" value="F:ATP binding"/>
    <property type="evidence" value="ECO:0007669"/>
    <property type="project" value="InterPro"/>
</dbReference>
<dbReference type="InterPro" id="IPR036265">
    <property type="entry name" value="HIT-like_sf"/>
</dbReference>
<dbReference type="VEuPathDB" id="FungiDB:PV09_01309"/>
<gene>
    <name evidence="3" type="ORF">PV09_01309</name>
</gene>
<dbReference type="InParanoid" id="A0A0D1Z611"/>
<dbReference type="AlphaFoldDB" id="A0A0D1Z611"/>
<dbReference type="GO" id="GO:0009117">
    <property type="term" value="P:nucleotide metabolic process"/>
    <property type="evidence" value="ECO:0007669"/>
    <property type="project" value="InterPro"/>
</dbReference>